<evidence type="ECO:0000256" key="1">
    <source>
        <dbReference type="SAM" id="SignalP"/>
    </source>
</evidence>
<proteinExistence type="predicted"/>
<dbReference type="InterPro" id="IPR036691">
    <property type="entry name" value="Endo/exonu/phosph_ase_sf"/>
</dbReference>
<dbReference type="CDD" id="cd09083">
    <property type="entry name" value="EEP-1"/>
    <property type="match status" value="1"/>
</dbReference>
<dbReference type="InterPro" id="IPR050410">
    <property type="entry name" value="CCR4/nocturin_mRNA_transcr"/>
</dbReference>
<name>A0A058ZDG4_FONAL</name>
<dbReference type="Pfam" id="PF03372">
    <property type="entry name" value="Exo_endo_phos"/>
    <property type="match status" value="1"/>
</dbReference>
<gene>
    <name evidence="3" type="ORF">H696_02428</name>
</gene>
<dbReference type="InterPro" id="IPR005135">
    <property type="entry name" value="Endo/exonuclease/phosphatase"/>
</dbReference>
<dbReference type="PANTHER" id="PTHR12121:SF36">
    <property type="entry name" value="ENDONUCLEASE_EXONUCLEASE_PHOSPHATASE DOMAIN-CONTAINING PROTEIN"/>
    <property type="match status" value="1"/>
</dbReference>
<reference evidence="3" key="1">
    <citation type="submission" date="2013-04" db="EMBL/GenBank/DDBJ databases">
        <title>The Genome Sequence of Fonticula alba ATCC 38817.</title>
        <authorList>
            <consortium name="The Broad Institute Genomics Platform"/>
            <person name="Russ C."/>
            <person name="Cuomo C."/>
            <person name="Burger G."/>
            <person name="Gray M.W."/>
            <person name="Holland P.W.H."/>
            <person name="King N."/>
            <person name="Lang F.B.F."/>
            <person name="Roger A.J."/>
            <person name="Ruiz-Trillo I."/>
            <person name="Brown M."/>
            <person name="Walker B."/>
            <person name="Young S."/>
            <person name="Zeng Q."/>
            <person name="Gargeya S."/>
            <person name="Fitzgerald M."/>
            <person name="Haas B."/>
            <person name="Abouelleil A."/>
            <person name="Allen A.W."/>
            <person name="Alvarado L."/>
            <person name="Arachchi H.M."/>
            <person name="Berlin A.M."/>
            <person name="Chapman S.B."/>
            <person name="Gainer-Dewar J."/>
            <person name="Goldberg J."/>
            <person name="Griggs A."/>
            <person name="Gujja S."/>
            <person name="Hansen M."/>
            <person name="Howarth C."/>
            <person name="Imamovic A."/>
            <person name="Ireland A."/>
            <person name="Larimer J."/>
            <person name="McCowan C."/>
            <person name="Murphy C."/>
            <person name="Pearson M."/>
            <person name="Poon T.W."/>
            <person name="Priest M."/>
            <person name="Roberts A."/>
            <person name="Saif S."/>
            <person name="Shea T."/>
            <person name="Sisk P."/>
            <person name="Sykes S."/>
            <person name="Wortman J."/>
            <person name="Nusbaum C."/>
            <person name="Birren B."/>
        </authorList>
    </citation>
    <scope>NUCLEOTIDE SEQUENCE [LARGE SCALE GENOMIC DNA]</scope>
    <source>
        <strain evidence="3">ATCC 38817</strain>
    </source>
</reference>
<protein>
    <recommendedName>
        <fullName evidence="2">Endonuclease/exonuclease/phosphatase domain-containing protein</fullName>
    </recommendedName>
</protein>
<dbReference type="EMBL" id="KB932203">
    <property type="protein sequence ID" value="KCV71482.1"/>
    <property type="molecule type" value="Genomic_DNA"/>
</dbReference>
<organism evidence="3">
    <name type="scientific">Fonticula alba</name>
    <name type="common">Slime mold</name>
    <dbReference type="NCBI Taxonomy" id="691883"/>
    <lineage>
        <taxon>Eukaryota</taxon>
        <taxon>Rotosphaerida</taxon>
        <taxon>Fonticulaceae</taxon>
        <taxon>Fonticula</taxon>
    </lineage>
</organism>
<evidence type="ECO:0000259" key="2">
    <source>
        <dbReference type="Pfam" id="PF03372"/>
    </source>
</evidence>
<feature type="signal peptide" evidence="1">
    <location>
        <begin position="1"/>
        <end position="22"/>
    </location>
</feature>
<accession>A0A058ZDG4</accession>
<dbReference type="Gene3D" id="3.60.10.10">
    <property type="entry name" value="Endonuclease/exonuclease/phosphatase"/>
    <property type="match status" value="1"/>
</dbReference>
<keyword evidence="4" id="KW-1185">Reference proteome</keyword>
<dbReference type="STRING" id="691883.A0A058ZDG4"/>
<dbReference type="GO" id="GO:0000175">
    <property type="term" value="F:3'-5'-RNA exonuclease activity"/>
    <property type="evidence" value="ECO:0007669"/>
    <property type="project" value="TreeGrafter"/>
</dbReference>
<feature type="chain" id="PRO_5001571046" description="Endonuclease/exonuclease/phosphatase domain-containing protein" evidence="1">
    <location>
        <begin position="23"/>
        <end position="316"/>
    </location>
</feature>
<sequence length="316" mass="35393">MRLTSRLLIGLLLVCLLAVTRAADAAAPPDQGGRPSLPSASLELNLLSFNIRYANPGDAEHIWENRREHAVEIMGQRGYDVVGLQEVLSSQLDFIIERLDEYAHVGVGRDDGHQAGEYSPIFFRKDRFALLESGTFWFCDEPSLPACKSYGNSIPRISTWARLLDLASQKPFLVYSLHMDHVSSTSRLSSSQQLARTVSLMNGERLPVILLGDFNNQSESSPEVLALQRENFIDTFRVVNPLPSPGETFHAFSGMAMRKFDYVFVQADSPEAAWQVTVKDANINREYRPDPTLGAIFPSDHFPIWAQVAFDYPESE</sequence>
<dbReference type="PANTHER" id="PTHR12121">
    <property type="entry name" value="CARBON CATABOLITE REPRESSOR PROTEIN 4"/>
    <property type="match status" value="1"/>
</dbReference>
<feature type="domain" description="Endonuclease/exonuclease/phosphatase" evidence="2">
    <location>
        <begin position="47"/>
        <end position="301"/>
    </location>
</feature>
<evidence type="ECO:0000313" key="4">
    <source>
        <dbReference type="Proteomes" id="UP000030693"/>
    </source>
</evidence>
<evidence type="ECO:0000313" key="3">
    <source>
        <dbReference type="EMBL" id="KCV71482.1"/>
    </source>
</evidence>
<dbReference type="Proteomes" id="UP000030693">
    <property type="component" value="Unassembled WGS sequence"/>
</dbReference>
<dbReference type="OrthoDB" id="276515at2759"/>
<dbReference type="OMA" id="WDGACER"/>
<dbReference type="SUPFAM" id="SSF56219">
    <property type="entry name" value="DNase I-like"/>
    <property type="match status" value="1"/>
</dbReference>
<dbReference type="RefSeq" id="XP_009494605.1">
    <property type="nucleotide sequence ID" value="XM_009496330.1"/>
</dbReference>
<keyword evidence="1" id="KW-0732">Signal</keyword>
<dbReference type="AlphaFoldDB" id="A0A058ZDG4"/>
<dbReference type="GeneID" id="20527153"/>
<dbReference type="eggNOG" id="ENOG502QR62">
    <property type="taxonomic scope" value="Eukaryota"/>
</dbReference>